<dbReference type="GeneID" id="109727841"/>
<dbReference type="Pfam" id="PF04832">
    <property type="entry name" value="SOUL"/>
    <property type="match status" value="2"/>
</dbReference>
<accession>A0A6P5H0M2</accession>
<keyword evidence="2" id="KW-1185">Reference proteome</keyword>
<evidence type="ECO:0000313" key="3">
    <source>
        <dbReference type="RefSeq" id="XP_020113632.1"/>
    </source>
</evidence>
<proteinExistence type="inferred from homology"/>
<dbReference type="Gene3D" id="3.20.80.10">
    <property type="entry name" value="Regulatory factor, effector binding domain"/>
    <property type="match status" value="2"/>
</dbReference>
<evidence type="ECO:0000256" key="1">
    <source>
        <dbReference type="ARBA" id="ARBA00009817"/>
    </source>
</evidence>
<dbReference type="FunFam" id="3.20.80.10:FF:000013">
    <property type="entry name" value="Soul heme-binding family protein"/>
    <property type="match status" value="1"/>
</dbReference>
<protein>
    <submittedName>
        <fullName evidence="3">Heme-binding-like protein At3g10130, chloroplastic</fullName>
    </submittedName>
</protein>
<comment type="similarity">
    <text evidence="1">Belongs to the HEBP family.</text>
</comment>
<dbReference type="SUPFAM" id="SSF55136">
    <property type="entry name" value="Probable bacterial effector-binding domain"/>
    <property type="match status" value="2"/>
</dbReference>
<sequence length="203" mass="21820">MGLVLGKITVETPKYELIHACPDYEIRKYAPSVVAEVTYSPSALGGDRDGGFRILADYIGALGAPRNAKPEKIAMTAPVVTKTSAAAEKIAMTAPVITSGGGGGGGEAVTMQFILPAKYRAAAEAPRPLDERVVVREEAERKYAVARFSGVATEKVVAEKVESLKKSLERDGYKITGEFLLARYNPPWTLPPLRTNEVMIPVE</sequence>
<dbReference type="PANTHER" id="PTHR11220">
    <property type="entry name" value="HEME-BINDING PROTEIN-RELATED"/>
    <property type="match status" value="1"/>
</dbReference>
<dbReference type="InterPro" id="IPR011256">
    <property type="entry name" value="Reg_factor_effector_dom_sf"/>
</dbReference>
<dbReference type="Gramene" id="Aco015405.1.mrna1">
    <property type="protein sequence ID" value="Aco015405.1.mrna1.cds1"/>
    <property type="gene ID" value="Aco015405.1.path1"/>
</dbReference>
<dbReference type="InterPro" id="IPR006917">
    <property type="entry name" value="SOUL_heme-bd"/>
</dbReference>
<dbReference type="Proteomes" id="UP000515123">
    <property type="component" value="Linkage group 23"/>
</dbReference>
<evidence type="ECO:0000313" key="2">
    <source>
        <dbReference type="Proteomes" id="UP000515123"/>
    </source>
</evidence>
<gene>
    <name evidence="3" type="primary">LOC109727841</name>
</gene>
<reference evidence="2" key="1">
    <citation type="journal article" date="2015" name="Nat. Genet.">
        <title>The pineapple genome and the evolution of CAM photosynthesis.</title>
        <authorList>
            <person name="Ming R."/>
            <person name="VanBuren R."/>
            <person name="Wai C.M."/>
            <person name="Tang H."/>
            <person name="Schatz M.C."/>
            <person name="Bowers J.E."/>
            <person name="Lyons E."/>
            <person name="Wang M.L."/>
            <person name="Chen J."/>
            <person name="Biggers E."/>
            <person name="Zhang J."/>
            <person name="Huang L."/>
            <person name="Zhang L."/>
            <person name="Miao W."/>
            <person name="Zhang J."/>
            <person name="Ye Z."/>
            <person name="Miao C."/>
            <person name="Lin Z."/>
            <person name="Wang H."/>
            <person name="Zhou H."/>
            <person name="Yim W.C."/>
            <person name="Priest H.D."/>
            <person name="Zheng C."/>
            <person name="Woodhouse M."/>
            <person name="Edger P.P."/>
            <person name="Guyot R."/>
            <person name="Guo H.B."/>
            <person name="Guo H."/>
            <person name="Zheng G."/>
            <person name="Singh R."/>
            <person name="Sharma A."/>
            <person name="Min X."/>
            <person name="Zheng Y."/>
            <person name="Lee H."/>
            <person name="Gurtowski J."/>
            <person name="Sedlazeck F.J."/>
            <person name="Harkess A."/>
            <person name="McKain M.R."/>
            <person name="Liao Z."/>
            <person name="Fang J."/>
            <person name="Liu J."/>
            <person name="Zhang X."/>
            <person name="Zhang Q."/>
            <person name="Hu W."/>
            <person name="Qin Y."/>
            <person name="Wang K."/>
            <person name="Chen L.Y."/>
            <person name="Shirley N."/>
            <person name="Lin Y.R."/>
            <person name="Liu L.Y."/>
            <person name="Hernandez A.G."/>
            <person name="Wright C.L."/>
            <person name="Bulone V."/>
            <person name="Tuskan G.A."/>
            <person name="Heath K."/>
            <person name="Zee F."/>
            <person name="Moore P.H."/>
            <person name="Sunkar R."/>
            <person name="Leebens-Mack J.H."/>
            <person name="Mockler T."/>
            <person name="Bennetzen J.L."/>
            <person name="Freeling M."/>
            <person name="Sankoff D."/>
            <person name="Paterson A.H."/>
            <person name="Zhu X."/>
            <person name="Yang X."/>
            <person name="Smith J.A."/>
            <person name="Cushman J.C."/>
            <person name="Paull R.E."/>
            <person name="Yu Q."/>
        </authorList>
    </citation>
    <scope>NUCLEOTIDE SEQUENCE [LARGE SCALE GENOMIC DNA]</scope>
    <source>
        <strain evidence="2">cv. F153</strain>
    </source>
</reference>
<reference evidence="3" key="2">
    <citation type="submission" date="2025-08" db="UniProtKB">
        <authorList>
            <consortium name="RefSeq"/>
        </authorList>
    </citation>
    <scope>IDENTIFICATION</scope>
    <source>
        <tissue evidence="3">Leaf</tissue>
    </source>
</reference>
<name>A0A6P5H0M2_ANACO</name>
<dbReference type="RefSeq" id="XP_020113632.1">
    <property type="nucleotide sequence ID" value="XM_020258043.1"/>
</dbReference>
<dbReference type="FunFam" id="3.20.80.10:FF:000010">
    <property type="entry name" value="SOUL heme-binding family protein"/>
    <property type="match status" value="1"/>
</dbReference>
<dbReference type="OrthoDB" id="6424451at2759"/>
<organism evidence="2 3">
    <name type="scientific">Ananas comosus</name>
    <name type="common">Pineapple</name>
    <name type="synonym">Ananas ananas</name>
    <dbReference type="NCBI Taxonomy" id="4615"/>
    <lineage>
        <taxon>Eukaryota</taxon>
        <taxon>Viridiplantae</taxon>
        <taxon>Streptophyta</taxon>
        <taxon>Embryophyta</taxon>
        <taxon>Tracheophyta</taxon>
        <taxon>Spermatophyta</taxon>
        <taxon>Magnoliopsida</taxon>
        <taxon>Liliopsida</taxon>
        <taxon>Poales</taxon>
        <taxon>Bromeliaceae</taxon>
        <taxon>Bromelioideae</taxon>
        <taxon>Ananas</taxon>
    </lineage>
</organism>
<dbReference type="AlphaFoldDB" id="A0A6P5H0M2"/>
<dbReference type="PANTHER" id="PTHR11220:SF58">
    <property type="entry name" value="SOUL HEME-BINDING FAMILY PROTEIN"/>
    <property type="match status" value="1"/>
</dbReference>